<dbReference type="InterPro" id="IPR046925">
    <property type="entry name" value="WD-like_fungi"/>
</dbReference>
<reference evidence="3 4" key="1">
    <citation type="submission" date="2014-04" db="EMBL/GenBank/DDBJ databases">
        <authorList>
            <consortium name="DOE Joint Genome Institute"/>
            <person name="Kuo A."/>
            <person name="Martino E."/>
            <person name="Perotto S."/>
            <person name="Kohler A."/>
            <person name="Nagy L.G."/>
            <person name="Floudas D."/>
            <person name="Copeland A."/>
            <person name="Barry K.W."/>
            <person name="Cichocki N."/>
            <person name="Veneault-Fourrey C."/>
            <person name="LaButti K."/>
            <person name="Lindquist E.A."/>
            <person name="Lipzen A."/>
            <person name="Lundell T."/>
            <person name="Morin E."/>
            <person name="Murat C."/>
            <person name="Sun H."/>
            <person name="Tunlid A."/>
            <person name="Henrissat B."/>
            <person name="Grigoriev I.V."/>
            <person name="Hibbett D.S."/>
            <person name="Martin F."/>
            <person name="Nordberg H.P."/>
            <person name="Cantor M.N."/>
            <person name="Hua S.X."/>
        </authorList>
    </citation>
    <scope>NUCLEOTIDE SEQUENCE [LARGE SCALE GENOMIC DNA]</scope>
    <source>
        <strain evidence="3 4">Zn</strain>
    </source>
</reference>
<keyword evidence="4" id="KW-1185">Reference proteome</keyword>
<name>A0A0C3H3W3_OIDMZ</name>
<dbReference type="InParanoid" id="A0A0C3H3W3"/>
<protein>
    <recommendedName>
        <fullName evidence="2">WD-like domain-containing protein</fullName>
    </recommendedName>
</protein>
<dbReference type="EMBL" id="KN832874">
    <property type="protein sequence ID" value="KIN02896.1"/>
    <property type="molecule type" value="Genomic_DNA"/>
</dbReference>
<evidence type="ECO:0000259" key="2">
    <source>
        <dbReference type="Pfam" id="PF20493"/>
    </source>
</evidence>
<accession>A0A0C3H3W3</accession>
<dbReference type="HOGENOM" id="CLU_1627590_0_0_1"/>
<dbReference type="Pfam" id="PF20493">
    <property type="entry name" value="WD-like_fungi"/>
    <property type="match status" value="1"/>
</dbReference>
<feature type="signal peptide" evidence="1">
    <location>
        <begin position="1"/>
        <end position="17"/>
    </location>
</feature>
<sequence>MHKSIIFIFAYATGLMASPFTESQHPTNILTTNNYVEHYREPVANGTLVYLGHASDAANGIPTTLPRARKAKARGSCATTTAPTCSTKHMARSDVCAQLVTELQGNSQIMVPKSPRQICYEGAGGGFNEYCCVSWGTKVPNLVKSDLAGYVNTKDIVLIRRLL</sequence>
<proteinExistence type="predicted"/>
<dbReference type="OrthoDB" id="3705032at2759"/>
<dbReference type="Proteomes" id="UP000054321">
    <property type="component" value="Unassembled WGS sequence"/>
</dbReference>
<keyword evidence="1" id="KW-0732">Signal</keyword>
<dbReference type="AlphaFoldDB" id="A0A0C3H3W3"/>
<feature type="chain" id="PRO_5002164861" description="WD-like domain-containing protein" evidence="1">
    <location>
        <begin position="18"/>
        <end position="163"/>
    </location>
</feature>
<organism evidence="3 4">
    <name type="scientific">Oidiodendron maius (strain Zn)</name>
    <dbReference type="NCBI Taxonomy" id="913774"/>
    <lineage>
        <taxon>Eukaryota</taxon>
        <taxon>Fungi</taxon>
        <taxon>Dikarya</taxon>
        <taxon>Ascomycota</taxon>
        <taxon>Pezizomycotina</taxon>
        <taxon>Leotiomycetes</taxon>
        <taxon>Leotiomycetes incertae sedis</taxon>
        <taxon>Myxotrichaceae</taxon>
        <taxon>Oidiodendron</taxon>
    </lineage>
</organism>
<evidence type="ECO:0000313" key="3">
    <source>
        <dbReference type="EMBL" id="KIN02896.1"/>
    </source>
</evidence>
<feature type="domain" description="WD-like" evidence="2">
    <location>
        <begin position="79"/>
        <end position="139"/>
    </location>
</feature>
<evidence type="ECO:0000313" key="4">
    <source>
        <dbReference type="Proteomes" id="UP000054321"/>
    </source>
</evidence>
<reference evidence="4" key="2">
    <citation type="submission" date="2015-01" db="EMBL/GenBank/DDBJ databases">
        <title>Evolutionary Origins and Diversification of the Mycorrhizal Mutualists.</title>
        <authorList>
            <consortium name="DOE Joint Genome Institute"/>
            <consortium name="Mycorrhizal Genomics Consortium"/>
            <person name="Kohler A."/>
            <person name="Kuo A."/>
            <person name="Nagy L.G."/>
            <person name="Floudas D."/>
            <person name="Copeland A."/>
            <person name="Barry K.W."/>
            <person name="Cichocki N."/>
            <person name="Veneault-Fourrey C."/>
            <person name="LaButti K."/>
            <person name="Lindquist E.A."/>
            <person name="Lipzen A."/>
            <person name="Lundell T."/>
            <person name="Morin E."/>
            <person name="Murat C."/>
            <person name="Riley R."/>
            <person name="Ohm R."/>
            <person name="Sun H."/>
            <person name="Tunlid A."/>
            <person name="Henrissat B."/>
            <person name="Grigoriev I.V."/>
            <person name="Hibbett D.S."/>
            <person name="Martin F."/>
        </authorList>
    </citation>
    <scope>NUCLEOTIDE SEQUENCE [LARGE SCALE GENOMIC DNA]</scope>
    <source>
        <strain evidence="4">Zn</strain>
    </source>
</reference>
<gene>
    <name evidence="3" type="ORF">OIDMADRAFT_27380</name>
</gene>
<evidence type="ECO:0000256" key="1">
    <source>
        <dbReference type="SAM" id="SignalP"/>
    </source>
</evidence>